<evidence type="ECO:0000313" key="4">
    <source>
        <dbReference type="EMBL" id="ALX48980.1"/>
    </source>
</evidence>
<dbReference type="EMBL" id="CP013862">
    <property type="protein sequence ID" value="ALX48980.1"/>
    <property type="molecule type" value="Genomic_DNA"/>
</dbReference>
<dbReference type="Proteomes" id="UP000050331">
    <property type="component" value="Chromosome"/>
</dbReference>
<protein>
    <recommendedName>
        <fullName evidence="3">SCP domain-containing protein</fullName>
    </recommendedName>
</protein>
<feature type="region of interest" description="Disordered" evidence="1">
    <location>
        <begin position="74"/>
        <end position="162"/>
    </location>
</feature>
<dbReference type="RefSeq" id="WP_068445341.1">
    <property type="nucleotide sequence ID" value="NZ_CP013862.1"/>
</dbReference>
<evidence type="ECO:0000313" key="5">
    <source>
        <dbReference type="Proteomes" id="UP000050331"/>
    </source>
</evidence>
<evidence type="ECO:0000256" key="2">
    <source>
        <dbReference type="SAM" id="SignalP"/>
    </source>
</evidence>
<evidence type="ECO:0000256" key="1">
    <source>
        <dbReference type="SAM" id="MobiDB-lite"/>
    </source>
</evidence>
<proteinExistence type="predicted"/>
<evidence type="ECO:0000259" key="3">
    <source>
        <dbReference type="Pfam" id="PF00188"/>
    </source>
</evidence>
<feature type="domain" description="SCP" evidence="3">
    <location>
        <begin position="170"/>
        <end position="282"/>
    </location>
</feature>
<dbReference type="InterPro" id="IPR014258">
    <property type="entry name" value="CAP_domain_YkwD-like"/>
</dbReference>
<gene>
    <name evidence="4" type="ORF">AOX59_10450</name>
</gene>
<reference evidence="4 5" key="1">
    <citation type="submission" date="2016-01" db="EMBL/GenBank/DDBJ databases">
        <title>Complete genome sequence of strain Lentibacillus amyloliquefaciens LAM0015T isolated from saline sediment.</title>
        <authorList>
            <person name="Wang J.-L."/>
            <person name="He M.-X."/>
        </authorList>
    </citation>
    <scope>NUCLEOTIDE SEQUENCE [LARGE SCALE GENOMIC DNA]</scope>
    <source>
        <strain evidence="4 5">LAM0015</strain>
    </source>
</reference>
<sequence>MINKLMVGSLTVALLFGGAFQTTADASASENNTQNQSYQHKVYYSVNGGDWTEGSNEKFSNYLNKHFPQVNWNKQQENNSKQPKQDQSEKNGNAEQAKSKQETNKKQEEQTEQDKSEQDTNNQQEQETEQPEAQAPQQPAEQQNQQTQQNKQNQTQDSQQLSEFEQQVVELTNQEREAQGLEPLKIDTELSKVAREKSRDMAANNYFSHNSPNYGSPFDMMKEYGISYQTAGENIARGQTSPEQVVNGWMNSEGHRENILNENFTHIGVGYVEQGNHWTQQFIGK</sequence>
<dbReference type="PANTHER" id="PTHR31157:SF1">
    <property type="entry name" value="SCP DOMAIN-CONTAINING PROTEIN"/>
    <property type="match status" value="1"/>
</dbReference>
<dbReference type="PANTHER" id="PTHR31157">
    <property type="entry name" value="SCP DOMAIN-CONTAINING PROTEIN"/>
    <property type="match status" value="1"/>
</dbReference>
<dbReference type="NCBIfam" id="TIGR02909">
    <property type="entry name" value="spore_YkwD"/>
    <property type="match status" value="1"/>
</dbReference>
<dbReference type="InterPro" id="IPR014044">
    <property type="entry name" value="CAP_dom"/>
</dbReference>
<feature type="compositionally biased region" description="Low complexity" evidence="1">
    <location>
        <begin position="119"/>
        <end position="160"/>
    </location>
</feature>
<keyword evidence="5" id="KW-1185">Reference proteome</keyword>
<name>A0A0U4FML9_9BACI</name>
<keyword evidence="2" id="KW-0732">Signal</keyword>
<organism evidence="4 5">
    <name type="scientific">Lentibacillus amyloliquefaciens</name>
    <dbReference type="NCBI Taxonomy" id="1472767"/>
    <lineage>
        <taxon>Bacteria</taxon>
        <taxon>Bacillati</taxon>
        <taxon>Bacillota</taxon>
        <taxon>Bacilli</taxon>
        <taxon>Bacillales</taxon>
        <taxon>Bacillaceae</taxon>
        <taxon>Lentibacillus</taxon>
    </lineage>
</organism>
<accession>A0A0U4FML9</accession>
<feature type="chain" id="PRO_5039506715" description="SCP domain-containing protein" evidence="2">
    <location>
        <begin position="25"/>
        <end position="285"/>
    </location>
</feature>
<feature type="compositionally biased region" description="Basic and acidic residues" evidence="1">
    <location>
        <begin position="97"/>
        <end position="118"/>
    </location>
</feature>
<dbReference type="AlphaFoldDB" id="A0A0U4FML9"/>
<dbReference type="Pfam" id="PF00188">
    <property type="entry name" value="CAP"/>
    <property type="match status" value="1"/>
</dbReference>
<dbReference type="OrthoDB" id="9783944at2"/>
<dbReference type="Gene3D" id="3.40.33.10">
    <property type="entry name" value="CAP"/>
    <property type="match status" value="1"/>
</dbReference>
<dbReference type="SUPFAM" id="SSF55797">
    <property type="entry name" value="PR-1-like"/>
    <property type="match status" value="1"/>
</dbReference>
<dbReference type="InterPro" id="IPR035940">
    <property type="entry name" value="CAP_sf"/>
</dbReference>
<dbReference type="KEGG" id="lao:AOX59_10450"/>
<feature type="signal peptide" evidence="2">
    <location>
        <begin position="1"/>
        <end position="24"/>
    </location>
</feature>
<dbReference type="CDD" id="cd05379">
    <property type="entry name" value="CAP_bacterial"/>
    <property type="match status" value="1"/>
</dbReference>